<dbReference type="InterPro" id="IPR050123">
    <property type="entry name" value="Prok_molybdopt-oxidoreductase"/>
</dbReference>
<dbReference type="InterPro" id="IPR006963">
    <property type="entry name" value="Mopterin_OxRdtase_4Fe-4S_dom"/>
</dbReference>
<feature type="domain" description="2Fe-2S ferredoxin-type" evidence="14">
    <location>
        <begin position="1"/>
        <end position="83"/>
    </location>
</feature>
<sequence length="919" mass="101039">MATIIVDNKSYSVDERQNLLVACLGHGLNVPYFCWHPAMGSVGACRQCAVKQFKDEKDQSGRLVMSCMTPATNGTRISIDDPEAKAFRASVIEWLMVNHPHDCPVCDEGGECHLQDMTVMTGHVYRRSRFPKRTHRNQALGPFIRHEMNRCIQCYRCVRFYRDYAGGRDLNVFGAHDALYFGREQDGTLENEFSGNLVEVCPTGVFTDKTFFHHYARKWDLQAAQSICPHCSLGCNTTAGERSGTLRRITNRFNSQVNGYFLCDRGRFGYEYVNSDHRIKRPLVRSGSDRIQPGMPEDVSKTLEFAAERLRKSRGIVGIGSPRASLEANVALQSLVGPQQFYQGIDEREQQLLSTILNVLRDGPVPSASIHDAEQADVVLVLGPDLLNEAPRLALALLQSIRQQPMERVDELRIPHWDEAAVRNAVQDRRGPLFMAGHRQTWLHEYATDRYFAAPDDVARLGFAVAGSIGPEAPTVSDLGSDVRDLAQRIADALMQAQRPLIIAGTGSGSQATIEAAANVAWALHRQGKQSRLSFVLPEANSAGLALLGGGSMGDAFEAISQGKADTVIVLENDLYRRADQATVDAFLDKAQTVMVIDSLEHRTTAHADVLFPAATGPESNGTFVNQEGRAQRFYQVFVQNGDVKESWRWLSDLARATSQDGESGSGVATWRTFDDAVSATATTAPELARMGEVAPSASFRLVGQKFPRQSERCSGRTSLLSHLTMHEPPPPVDQDSPLAFTMEGYRGPLPSPLISQFWAPGWNSIQALNTYQDEVGGPLRDEMPGVRLIEPVATNASAWFISIPAAFQPASRQWLLLPLSAVFGSDELSNRSPAIVERIAKPFLSLHPSDGARLSLDNHSTIDLAWQGKTYSLAVHFESSTPVGTVGLSLGPEVSGVRVPAWIDLFEAIKTEGKRRAA</sequence>
<dbReference type="GO" id="GO:0051539">
    <property type="term" value="F:4 iron, 4 sulfur cluster binding"/>
    <property type="evidence" value="ECO:0007669"/>
    <property type="project" value="UniProtKB-KW"/>
</dbReference>
<keyword evidence="3 13" id="KW-0004">4Fe-4S</keyword>
<dbReference type="AlphaFoldDB" id="A0A0S4LR39"/>
<comment type="cofactor">
    <cofactor evidence="1 13">
        <name>[4Fe-4S] cluster</name>
        <dbReference type="ChEBI" id="CHEBI:49883"/>
    </cofactor>
</comment>
<evidence type="ECO:0000259" key="16">
    <source>
        <dbReference type="PROSITE" id="PS51839"/>
    </source>
</evidence>
<dbReference type="Pfam" id="PF04879">
    <property type="entry name" value="Molybdop_Fe4S4"/>
    <property type="match status" value="1"/>
</dbReference>
<dbReference type="InterPro" id="IPR054351">
    <property type="entry name" value="NADH_UbQ_OxRdtase_ferredoxin"/>
</dbReference>
<evidence type="ECO:0000256" key="13">
    <source>
        <dbReference type="RuleBase" id="RU003525"/>
    </source>
</evidence>
<dbReference type="RefSeq" id="WP_090751114.1">
    <property type="nucleotide sequence ID" value="NZ_CZQA01000013.1"/>
</dbReference>
<feature type="domain" description="4Fe-4S His(Cys)3-ligated-type" evidence="16">
    <location>
        <begin position="83"/>
        <end position="122"/>
    </location>
</feature>
<evidence type="ECO:0000256" key="11">
    <source>
        <dbReference type="ARBA" id="ARBA00026021"/>
    </source>
</evidence>
<keyword evidence="17" id="KW-0830">Ubiquinone</keyword>
<dbReference type="Pfam" id="PF10588">
    <property type="entry name" value="NADH-G_4Fe-4S_3"/>
    <property type="match status" value="1"/>
</dbReference>
<dbReference type="Gene3D" id="3.40.50.740">
    <property type="match status" value="1"/>
</dbReference>
<keyword evidence="17" id="KW-0560">Oxidoreductase</keyword>
<keyword evidence="9 13" id="KW-0411">Iron-sulfur</keyword>
<dbReference type="PANTHER" id="PTHR43105:SF10">
    <property type="entry name" value="NADH-QUINONE OXIDOREDUCTASE SUBUNIT G"/>
    <property type="match status" value="1"/>
</dbReference>
<evidence type="ECO:0000256" key="8">
    <source>
        <dbReference type="ARBA" id="ARBA00023004"/>
    </source>
</evidence>
<dbReference type="Gene3D" id="3.30.200.210">
    <property type="match status" value="1"/>
</dbReference>
<dbReference type="FunFam" id="3.10.20.740:FF:000002">
    <property type="entry name" value="NADH-quinone oxidoreductase"/>
    <property type="match status" value="1"/>
</dbReference>
<keyword evidence="7 13" id="KW-1278">Translocase</keyword>
<dbReference type="GO" id="GO:0003954">
    <property type="term" value="F:NADH dehydrogenase activity"/>
    <property type="evidence" value="ECO:0007669"/>
    <property type="project" value="TreeGrafter"/>
</dbReference>
<dbReference type="PROSITE" id="PS00642">
    <property type="entry name" value="COMPLEX1_75K_2"/>
    <property type="match status" value="1"/>
</dbReference>
<evidence type="ECO:0000256" key="5">
    <source>
        <dbReference type="ARBA" id="ARBA00022719"/>
    </source>
</evidence>
<comment type="subunit">
    <text evidence="11">Composed of 13 different subunits. Subunits NuoCD, E, F, and G constitute the peripheral sector of the complex.</text>
</comment>
<keyword evidence="6 13" id="KW-0479">Metal-binding</keyword>
<dbReference type="InterPro" id="IPR019574">
    <property type="entry name" value="NADH_UbQ_OxRdtase_Gsu_4Fe4S-bd"/>
</dbReference>
<dbReference type="InterPro" id="IPR010228">
    <property type="entry name" value="NADH_UbQ_OxRdtase_Gsu"/>
</dbReference>
<dbReference type="InterPro" id="IPR001041">
    <property type="entry name" value="2Fe-2S_ferredoxin-type"/>
</dbReference>
<dbReference type="PROSITE" id="PS00641">
    <property type="entry name" value="COMPLEX1_75K_1"/>
    <property type="match status" value="1"/>
</dbReference>
<dbReference type="SUPFAM" id="SSF53706">
    <property type="entry name" value="Formate dehydrogenase/DMSO reductase, domains 1-3"/>
    <property type="match status" value="1"/>
</dbReference>
<keyword evidence="8 13" id="KW-0408">Iron</keyword>
<evidence type="ECO:0000259" key="15">
    <source>
        <dbReference type="PROSITE" id="PS51669"/>
    </source>
</evidence>
<evidence type="ECO:0000256" key="10">
    <source>
        <dbReference type="ARBA" id="ARBA00023027"/>
    </source>
</evidence>
<organism evidence="17 18">
    <name type="scientific">Candidatus Nitrospira nitrosa</name>
    <dbReference type="NCBI Taxonomy" id="1742972"/>
    <lineage>
        <taxon>Bacteria</taxon>
        <taxon>Pseudomonadati</taxon>
        <taxon>Nitrospirota</taxon>
        <taxon>Nitrospiria</taxon>
        <taxon>Nitrospirales</taxon>
        <taxon>Nitrospiraceae</taxon>
        <taxon>Nitrospira</taxon>
    </lineage>
</organism>
<evidence type="ECO:0000313" key="17">
    <source>
        <dbReference type="EMBL" id="CUS39181.1"/>
    </source>
</evidence>
<evidence type="ECO:0000256" key="2">
    <source>
        <dbReference type="ARBA" id="ARBA00005404"/>
    </source>
</evidence>
<dbReference type="GO" id="GO:0016020">
    <property type="term" value="C:membrane"/>
    <property type="evidence" value="ECO:0007669"/>
    <property type="project" value="InterPro"/>
</dbReference>
<dbReference type="SUPFAM" id="SSF54862">
    <property type="entry name" value="4Fe-4S ferredoxins"/>
    <property type="match status" value="1"/>
</dbReference>
<dbReference type="CDD" id="cd00207">
    <property type="entry name" value="fer2"/>
    <property type="match status" value="1"/>
</dbReference>
<accession>A0A0S4LR39</accession>
<dbReference type="InterPro" id="IPR000283">
    <property type="entry name" value="NADH_UbQ_OxRdtase_75kDa_su_CS"/>
</dbReference>
<evidence type="ECO:0000256" key="9">
    <source>
        <dbReference type="ARBA" id="ARBA00023014"/>
    </source>
</evidence>
<dbReference type="PROSITE" id="PS00643">
    <property type="entry name" value="COMPLEX1_75K_3"/>
    <property type="match status" value="1"/>
</dbReference>
<evidence type="ECO:0000256" key="12">
    <source>
        <dbReference type="ARBA" id="ARBA00047712"/>
    </source>
</evidence>
<dbReference type="Pfam" id="PF00384">
    <property type="entry name" value="Molybdopterin"/>
    <property type="match status" value="1"/>
</dbReference>
<dbReference type="GO" id="GO:0042773">
    <property type="term" value="P:ATP synthesis coupled electron transport"/>
    <property type="evidence" value="ECO:0007669"/>
    <property type="project" value="InterPro"/>
</dbReference>
<evidence type="ECO:0000256" key="1">
    <source>
        <dbReference type="ARBA" id="ARBA00001966"/>
    </source>
</evidence>
<dbReference type="InterPro" id="IPR006656">
    <property type="entry name" value="Mopterin_OxRdtase"/>
</dbReference>
<dbReference type="PROSITE" id="PS51085">
    <property type="entry name" value="2FE2S_FER_2"/>
    <property type="match status" value="1"/>
</dbReference>
<evidence type="ECO:0000256" key="4">
    <source>
        <dbReference type="ARBA" id="ARBA00022714"/>
    </source>
</evidence>
<dbReference type="Pfam" id="PF13510">
    <property type="entry name" value="Fer2_4"/>
    <property type="match status" value="1"/>
</dbReference>
<comment type="similarity">
    <text evidence="2 13">Belongs to the complex I 75 kDa subunit family.</text>
</comment>
<keyword evidence="4 13" id="KW-0001">2Fe-2S</keyword>
<dbReference type="GO" id="GO:0008137">
    <property type="term" value="F:NADH dehydrogenase (ubiquinone) activity"/>
    <property type="evidence" value="ECO:0007669"/>
    <property type="project" value="UniProtKB-UniRule"/>
</dbReference>
<evidence type="ECO:0000256" key="7">
    <source>
        <dbReference type="ARBA" id="ARBA00022967"/>
    </source>
</evidence>
<dbReference type="SMART" id="SM00929">
    <property type="entry name" value="NADH-G_4Fe-4S_3"/>
    <property type="match status" value="1"/>
</dbReference>
<feature type="domain" description="4Fe-4S Mo/W bis-MGD-type" evidence="15">
    <location>
        <begin position="221"/>
        <end position="277"/>
    </location>
</feature>
<dbReference type="Gene3D" id="3.10.20.740">
    <property type="match status" value="1"/>
</dbReference>
<dbReference type="GO" id="GO:0046872">
    <property type="term" value="F:metal ion binding"/>
    <property type="evidence" value="ECO:0007669"/>
    <property type="project" value="UniProtKB-UniRule"/>
</dbReference>
<evidence type="ECO:0000259" key="14">
    <source>
        <dbReference type="PROSITE" id="PS51085"/>
    </source>
</evidence>
<dbReference type="EMBL" id="CZQA01000013">
    <property type="protein sequence ID" value="CUS39181.1"/>
    <property type="molecule type" value="Genomic_DNA"/>
</dbReference>
<comment type="function">
    <text evidence="13">NDH-1 shuttles electrons from NADH, via FMN and iron-sulfur (Fe-S) centers, to quinones in the respiratory chain. Couples the redox reaction to proton translocation (for every two electrons transferred, four hydrogen ions are translocated across the cytoplasmic membrane), and thus conserves the redox energy in a proton gradient.</text>
</comment>
<comment type="cofactor">
    <cofactor evidence="13">
        <name>[2Fe-2S] cluster</name>
        <dbReference type="ChEBI" id="CHEBI:190135"/>
    </cofactor>
    <text evidence="13">Binds 1 [2Fe-2S] cluster per subunit.</text>
</comment>
<protein>
    <recommendedName>
        <fullName evidence="13">NADH-quinone oxidoreductase</fullName>
        <ecNumber evidence="13">7.1.1.-</ecNumber>
    </recommendedName>
</protein>
<dbReference type="OrthoDB" id="9810782at2"/>
<dbReference type="Pfam" id="PF22117">
    <property type="entry name" value="Fer4_Nqo3"/>
    <property type="match status" value="1"/>
</dbReference>
<name>A0A0S4LR39_9BACT</name>
<keyword evidence="10 13" id="KW-0520">NAD</keyword>
<gene>
    <name evidence="17" type="primary">nuoG</name>
    <name evidence="17" type="ORF">COMA1_70076</name>
</gene>
<dbReference type="GO" id="GO:0051537">
    <property type="term" value="F:2 iron, 2 sulfur cluster binding"/>
    <property type="evidence" value="ECO:0007669"/>
    <property type="project" value="UniProtKB-UniRule"/>
</dbReference>
<dbReference type="NCBIfam" id="TIGR01973">
    <property type="entry name" value="NuoG"/>
    <property type="match status" value="1"/>
</dbReference>
<dbReference type="CDD" id="cd02771">
    <property type="entry name" value="MopB_NDH-1_NuoG2-N7"/>
    <property type="match status" value="1"/>
</dbReference>
<dbReference type="SMART" id="SM00926">
    <property type="entry name" value="Molybdop_Fe4S4"/>
    <property type="match status" value="1"/>
</dbReference>
<dbReference type="PROSITE" id="PS51669">
    <property type="entry name" value="4FE4S_MOW_BIS_MGD"/>
    <property type="match status" value="1"/>
</dbReference>
<keyword evidence="5 13" id="KW-0874">Quinone</keyword>
<comment type="catalytic activity">
    <reaction evidence="12 13">
        <text>a quinone + NADH + 5 H(+)(in) = a quinol + NAD(+) + 4 H(+)(out)</text>
        <dbReference type="Rhea" id="RHEA:57888"/>
        <dbReference type="ChEBI" id="CHEBI:15378"/>
        <dbReference type="ChEBI" id="CHEBI:24646"/>
        <dbReference type="ChEBI" id="CHEBI:57540"/>
        <dbReference type="ChEBI" id="CHEBI:57945"/>
        <dbReference type="ChEBI" id="CHEBI:132124"/>
    </reaction>
</comment>
<dbReference type="PROSITE" id="PS51839">
    <property type="entry name" value="4FE4S_HC3"/>
    <property type="match status" value="1"/>
</dbReference>
<dbReference type="SUPFAM" id="SSF54292">
    <property type="entry name" value="2Fe-2S ferredoxin-like"/>
    <property type="match status" value="1"/>
</dbReference>
<proteinExistence type="inferred from homology"/>
<dbReference type="GO" id="GO:0048038">
    <property type="term" value="F:quinone binding"/>
    <property type="evidence" value="ECO:0007669"/>
    <property type="project" value="UniProtKB-UniRule"/>
</dbReference>
<keyword evidence="18" id="KW-1185">Reference proteome</keyword>
<evidence type="ECO:0000313" key="18">
    <source>
        <dbReference type="Proteomes" id="UP000199032"/>
    </source>
</evidence>
<evidence type="ECO:0000256" key="3">
    <source>
        <dbReference type="ARBA" id="ARBA00022485"/>
    </source>
</evidence>
<dbReference type="InterPro" id="IPR036010">
    <property type="entry name" value="2Fe-2S_ferredoxin-like_sf"/>
</dbReference>
<dbReference type="EC" id="7.1.1.-" evidence="13"/>
<reference evidence="17 18" key="1">
    <citation type="submission" date="2015-10" db="EMBL/GenBank/DDBJ databases">
        <authorList>
            <person name="Gilbert D.G."/>
        </authorList>
    </citation>
    <scope>NUCLEOTIDE SEQUENCE [LARGE SCALE GENOMIC DNA]</scope>
    <source>
        <strain evidence="17">COMA1</strain>
    </source>
</reference>
<dbReference type="STRING" id="1742972.COMA1_70076"/>
<evidence type="ECO:0000256" key="6">
    <source>
        <dbReference type="ARBA" id="ARBA00022723"/>
    </source>
</evidence>
<dbReference type="Proteomes" id="UP000199032">
    <property type="component" value="Unassembled WGS sequence"/>
</dbReference>
<dbReference type="PANTHER" id="PTHR43105">
    <property type="entry name" value="RESPIRATORY NITRATE REDUCTASE"/>
    <property type="match status" value="1"/>
</dbReference>